<gene>
    <name evidence="1" type="ORF">V6590_13205</name>
</gene>
<keyword evidence="2" id="KW-1185">Reference proteome</keyword>
<dbReference type="RefSeq" id="WP_335423835.1">
    <property type="nucleotide sequence ID" value="NZ_JBALHR010000008.1"/>
</dbReference>
<sequence length="71" mass="7547">MFEGVIDTRTAWAAQPIAAPVDQLSPAERLRLAATIVEGVGYALAGDAKTIRVARLLLIADELEKLAANTE</sequence>
<dbReference type="EMBL" id="JBALHR010000008">
    <property type="protein sequence ID" value="MEH7829109.1"/>
    <property type="molecule type" value="Genomic_DNA"/>
</dbReference>
<comment type="caution">
    <text evidence="1">The sequence shown here is derived from an EMBL/GenBank/DDBJ whole genome shotgun (WGS) entry which is preliminary data.</text>
</comment>
<evidence type="ECO:0000313" key="2">
    <source>
        <dbReference type="Proteomes" id="UP001431963"/>
    </source>
</evidence>
<protein>
    <submittedName>
        <fullName evidence="1">Uncharacterized protein</fullName>
    </submittedName>
</protein>
<proteinExistence type="predicted"/>
<dbReference type="Proteomes" id="UP001431963">
    <property type="component" value="Unassembled WGS sequence"/>
</dbReference>
<name>A0ABU8BWM5_9RHOB</name>
<evidence type="ECO:0000313" key="1">
    <source>
        <dbReference type="EMBL" id="MEH7829109.1"/>
    </source>
</evidence>
<accession>A0ABU8BWM5</accession>
<reference evidence="1" key="1">
    <citation type="submission" date="2024-02" db="EMBL/GenBank/DDBJ databases">
        <title>Genome sequences of strain Gemmobacter sp. JM10B15.</title>
        <authorList>
            <person name="Zhang M."/>
        </authorList>
    </citation>
    <scope>NUCLEOTIDE SEQUENCE</scope>
    <source>
        <strain evidence="1">JM10B15</strain>
    </source>
</reference>
<organism evidence="1 2">
    <name type="scientific">Gemmobacter denitrificans</name>
    <dbReference type="NCBI Taxonomy" id="3123040"/>
    <lineage>
        <taxon>Bacteria</taxon>
        <taxon>Pseudomonadati</taxon>
        <taxon>Pseudomonadota</taxon>
        <taxon>Alphaproteobacteria</taxon>
        <taxon>Rhodobacterales</taxon>
        <taxon>Paracoccaceae</taxon>
        <taxon>Gemmobacter</taxon>
    </lineage>
</organism>